<dbReference type="EMBL" id="JAEEGA010000001">
    <property type="protein sequence ID" value="MBP1039873.1"/>
    <property type="molecule type" value="Genomic_DNA"/>
</dbReference>
<dbReference type="InterPro" id="IPR010288">
    <property type="entry name" value="EcsB_ABC"/>
</dbReference>
<name>A0A940P9A5_9ENTE</name>
<sequence>MQQFYKERLSRHQTKLIRYLKYVFNDHVVLISSFLLGGFGLYYSDLVKTLDSSFILGKPLVALIWLMALFTGRLATLMKEADKIFLLPKERQMVDYLKAAYRHSLLLPFSLLLITVGVAMPLLVAVAQTSLLDFALFILMLWLLKASHLMQQFNGCFLSNDAQEKKDTFIWMAFAIVAILSALYLYSGAGLMIAILCLALQTVATKKTFATQNLDWERMINHEQQRMKRIYQFINMFTDVPGISGKVKRRKIFDGLLNNIKKTHKNTYLYLYSRSFLRGAEYSGLFIRLTLVGTIVLVFLNEFMLVLIVSLVIIYLIGFQMIPMYGQFDYMVMTELYPLTSQDKKAAVNTLVRVLLLIVGSVFSLLALLVLPNKLDSLMVIGAILGEILVFTALYLPSRLRKIDRF</sequence>
<feature type="transmembrane region" description="Helical" evidence="1">
    <location>
        <begin position="55"/>
        <end position="78"/>
    </location>
</feature>
<feature type="transmembrane region" description="Helical" evidence="1">
    <location>
        <begin position="99"/>
        <end position="119"/>
    </location>
</feature>
<dbReference type="AlphaFoldDB" id="A0A940P9A5"/>
<dbReference type="Pfam" id="PF05975">
    <property type="entry name" value="EcsB"/>
    <property type="match status" value="1"/>
</dbReference>
<evidence type="ECO:0000313" key="3">
    <source>
        <dbReference type="Proteomes" id="UP000674938"/>
    </source>
</evidence>
<dbReference type="PIRSF" id="PIRSF037259">
    <property type="entry name" value="EcsB_ABC"/>
    <property type="match status" value="1"/>
</dbReference>
<feature type="transmembrane region" description="Helical" evidence="1">
    <location>
        <begin position="377"/>
        <end position="396"/>
    </location>
</feature>
<reference evidence="2" key="1">
    <citation type="submission" date="2020-12" db="EMBL/GenBank/DDBJ databases">
        <title>Vagococcus allomyrinae sp. nov. and Enterococcus lavae sp. nov., isolated from the larvae of Allomyrina dichotoma.</title>
        <authorList>
            <person name="Lee S.D."/>
        </authorList>
    </citation>
    <scope>NUCLEOTIDE SEQUENCE</scope>
    <source>
        <strain evidence="2">BWB3-3</strain>
    </source>
</reference>
<dbReference type="GO" id="GO:0016020">
    <property type="term" value="C:membrane"/>
    <property type="evidence" value="ECO:0007669"/>
    <property type="project" value="InterPro"/>
</dbReference>
<feature type="transmembrane region" description="Helical" evidence="1">
    <location>
        <begin position="306"/>
        <end position="325"/>
    </location>
</feature>
<organism evidence="2 3">
    <name type="scientific">Vagococcus allomyrinae</name>
    <dbReference type="NCBI Taxonomy" id="2794353"/>
    <lineage>
        <taxon>Bacteria</taxon>
        <taxon>Bacillati</taxon>
        <taxon>Bacillota</taxon>
        <taxon>Bacilli</taxon>
        <taxon>Lactobacillales</taxon>
        <taxon>Enterococcaceae</taxon>
        <taxon>Vagococcus</taxon>
    </lineage>
</organism>
<proteinExistence type="predicted"/>
<feature type="transmembrane region" description="Helical" evidence="1">
    <location>
        <begin position="346"/>
        <end position="371"/>
    </location>
</feature>
<evidence type="ECO:0000313" key="2">
    <source>
        <dbReference type="EMBL" id="MBP1039873.1"/>
    </source>
</evidence>
<keyword evidence="1" id="KW-1133">Transmembrane helix</keyword>
<keyword evidence="1" id="KW-0472">Membrane</keyword>
<dbReference type="Proteomes" id="UP000674938">
    <property type="component" value="Unassembled WGS sequence"/>
</dbReference>
<feature type="transmembrane region" description="Helical" evidence="1">
    <location>
        <begin position="168"/>
        <end position="186"/>
    </location>
</feature>
<feature type="transmembrane region" description="Helical" evidence="1">
    <location>
        <begin position="20"/>
        <end position="43"/>
    </location>
</feature>
<keyword evidence="1" id="KW-0812">Transmembrane</keyword>
<feature type="transmembrane region" description="Helical" evidence="1">
    <location>
        <begin position="282"/>
        <end position="300"/>
    </location>
</feature>
<dbReference type="RefSeq" id="WP_209524754.1">
    <property type="nucleotide sequence ID" value="NZ_JAEEGA010000001.1"/>
</dbReference>
<keyword evidence="3" id="KW-1185">Reference proteome</keyword>
<protein>
    <submittedName>
        <fullName evidence="2">ABC transporter permease</fullName>
    </submittedName>
</protein>
<accession>A0A940P9A5</accession>
<evidence type="ECO:0000256" key="1">
    <source>
        <dbReference type="SAM" id="Phobius"/>
    </source>
</evidence>
<gene>
    <name evidence="2" type="ORF">I6N95_02500</name>
</gene>
<comment type="caution">
    <text evidence="2">The sequence shown here is derived from an EMBL/GenBank/DDBJ whole genome shotgun (WGS) entry which is preliminary data.</text>
</comment>